<evidence type="ECO:0000313" key="2">
    <source>
        <dbReference type="Proteomes" id="UP000069272"/>
    </source>
</evidence>
<protein>
    <submittedName>
        <fullName evidence="1">Uncharacterized protein</fullName>
    </submittedName>
</protein>
<sequence length="56" mass="6474">MVVNICIIRDRNLCKVSCYVTNPLIHGSVFYLGAIRTGWSTPAFDRCRRDEPSWNE</sequence>
<evidence type="ECO:0000313" key="1">
    <source>
        <dbReference type="EnsemblMetazoa" id="AALB014970-PA"/>
    </source>
</evidence>
<proteinExistence type="predicted"/>
<name>A0A182FZF4_ANOAL</name>
<accession>A0A182FZF4</accession>
<reference evidence="1 2" key="1">
    <citation type="journal article" date="2017" name="G3 (Bethesda)">
        <title>The Physical Genome Mapping of Anopheles albimanus Corrected Scaffold Misassemblies and Identified Interarm Rearrangements in Genus Anopheles.</title>
        <authorList>
            <person name="Artemov G.N."/>
            <person name="Peery A.N."/>
            <person name="Jiang X."/>
            <person name="Tu Z."/>
            <person name="Stegniy V.N."/>
            <person name="Sharakhova M.V."/>
            <person name="Sharakhov I.V."/>
        </authorList>
    </citation>
    <scope>NUCLEOTIDE SEQUENCE [LARGE SCALE GENOMIC DNA]</scope>
    <source>
        <strain evidence="1 2">ALBI9_A</strain>
    </source>
</reference>
<dbReference type="AlphaFoldDB" id="A0A182FZF4"/>
<dbReference type="EnsemblMetazoa" id="AALB014970-RA">
    <property type="protein sequence ID" value="AALB014970-PA"/>
    <property type="gene ID" value="AALB014970"/>
</dbReference>
<organism evidence="1 2">
    <name type="scientific">Anopheles albimanus</name>
    <name type="common">New world malaria mosquito</name>
    <dbReference type="NCBI Taxonomy" id="7167"/>
    <lineage>
        <taxon>Eukaryota</taxon>
        <taxon>Metazoa</taxon>
        <taxon>Ecdysozoa</taxon>
        <taxon>Arthropoda</taxon>
        <taxon>Hexapoda</taxon>
        <taxon>Insecta</taxon>
        <taxon>Pterygota</taxon>
        <taxon>Neoptera</taxon>
        <taxon>Endopterygota</taxon>
        <taxon>Diptera</taxon>
        <taxon>Nematocera</taxon>
        <taxon>Culicoidea</taxon>
        <taxon>Culicidae</taxon>
        <taxon>Anophelinae</taxon>
        <taxon>Anopheles</taxon>
    </lineage>
</organism>
<keyword evidence="2" id="KW-1185">Reference proteome</keyword>
<reference evidence="1" key="2">
    <citation type="submission" date="2022-08" db="UniProtKB">
        <authorList>
            <consortium name="EnsemblMetazoa"/>
        </authorList>
    </citation>
    <scope>IDENTIFICATION</scope>
    <source>
        <strain evidence="1">STECLA/ALBI9_A</strain>
    </source>
</reference>
<dbReference type="Proteomes" id="UP000069272">
    <property type="component" value="Chromosome 3R"/>
</dbReference>
<dbReference type="VEuPathDB" id="VectorBase:AALB014970"/>